<evidence type="ECO:0000313" key="3">
    <source>
        <dbReference type="Proteomes" id="UP000007266"/>
    </source>
</evidence>
<reference evidence="2 3" key="1">
    <citation type="journal article" date="2008" name="Nature">
        <title>The genome of the model beetle and pest Tribolium castaneum.</title>
        <authorList>
            <consortium name="Tribolium Genome Sequencing Consortium"/>
            <person name="Richards S."/>
            <person name="Gibbs R.A."/>
            <person name="Weinstock G.M."/>
            <person name="Brown S.J."/>
            <person name="Denell R."/>
            <person name="Beeman R.W."/>
            <person name="Gibbs R."/>
            <person name="Beeman R.W."/>
            <person name="Brown S.J."/>
            <person name="Bucher G."/>
            <person name="Friedrich M."/>
            <person name="Grimmelikhuijzen C.J."/>
            <person name="Klingler M."/>
            <person name="Lorenzen M."/>
            <person name="Richards S."/>
            <person name="Roth S."/>
            <person name="Schroder R."/>
            <person name="Tautz D."/>
            <person name="Zdobnov E.M."/>
            <person name="Muzny D."/>
            <person name="Gibbs R.A."/>
            <person name="Weinstock G.M."/>
            <person name="Attaway T."/>
            <person name="Bell S."/>
            <person name="Buhay C.J."/>
            <person name="Chandrabose M.N."/>
            <person name="Chavez D."/>
            <person name="Clerk-Blankenburg K.P."/>
            <person name="Cree A."/>
            <person name="Dao M."/>
            <person name="Davis C."/>
            <person name="Chacko J."/>
            <person name="Dinh H."/>
            <person name="Dugan-Rocha S."/>
            <person name="Fowler G."/>
            <person name="Garner T.T."/>
            <person name="Garnes J."/>
            <person name="Gnirke A."/>
            <person name="Hawes A."/>
            <person name="Hernandez J."/>
            <person name="Hines S."/>
            <person name="Holder M."/>
            <person name="Hume J."/>
            <person name="Jhangiani S.N."/>
            <person name="Joshi V."/>
            <person name="Khan Z.M."/>
            <person name="Jackson L."/>
            <person name="Kovar C."/>
            <person name="Kowis A."/>
            <person name="Lee S."/>
            <person name="Lewis L.R."/>
            <person name="Margolis J."/>
            <person name="Morgan M."/>
            <person name="Nazareth L.V."/>
            <person name="Nguyen N."/>
            <person name="Okwuonu G."/>
            <person name="Parker D."/>
            <person name="Richards S."/>
            <person name="Ruiz S.J."/>
            <person name="Santibanez J."/>
            <person name="Savard J."/>
            <person name="Scherer S.E."/>
            <person name="Schneider B."/>
            <person name="Sodergren E."/>
            <person name="Tautz D."/>
            <person name="Vattahil S."/>
            <person name="Villasana D."/>
            <person name="White C.S."/>
            <person name="Wright R."/>
            <person name="Park Y."/>
            <person name="Beeman R.W."/>
            <person name="Lord J."/>
            <person name="Oppert B."/>
            <person name="Lorenzen M."/>
            <person name="Brown S."/>
            <person name="Wang L."/>
            <person name="Savard J."/>
            <person name="Tautz D."/>
            <person name="Richards S."/>
            <person name="Weinstock G."/>
            <person name="Gibbs R.A."/>
            <person name="Liu Y."/>
            <person name="Worley K."/>
            <person name="Weinstock G."/>
            <person name="Elsik C.G."/>
            <person name="Reese J.T."/>
            <person name="Elhaik E."/>
            <person name="Landan G."/>
            <person name="Graur D."/>
            <person name="Arensburger P."/>
            <person name="Atkinson P."/>
            <person name="Beeman R.W."/>
            <person name="Beidler J."/>
            <person name="Brown S.J."/>
            <person name="Demuth J.P."/>
            <person name="Drury D.W."/>
            <person name="Du Y.Z."/>
            <person name="Fujiwara H."/>
            <person name="Lorenzen M."/>
            <person name="Maselli V."/>
            <person name="Osanai M."/>
            <person name="Park Y."/>
            <person name="Robertson H.M."/>
            <person name="Tu Z."/>
            <person name="Wang J.J."/>
            <person name="Wang S."/>
            <person name="Richards S."/>
            <person name="Song H."/>
            <person name="Zhang L."/>
            <person name="Sodergren E."/>
            <person name="Werner D."/>
            <person name="Stanke M."/>
            <person name="Morgenstern B."/>
            <person name="Solovyev V."/>
            <person name="Kosarev P."/>
            <person name="Brown G."/>
            <person name="Chen H.C."/>
            <person name="Ermolaeva O."/>
            <person name="Hlavina W."/>
            <person name="Kapustin Y."/>
            <person name="Kiryutin B."/>
            <person name="Kitts P."/>
            <person name="Maglott D."/>
            <person name="Pruitt K."/>
            <person name="Sapojnikov V."/>
            <person name="Souvorov A."/>
            <person name="Mackey A.J."/>
            <person name="Waterhouse R.M."/>
            <person name="Wyder S."/>
            <person name="Zdobnov E.M."/>
            <person name="Zdobnov E.M."/>
            <person name="Wyder S."/>
            <person name="Kriventseva E.V."/>
            <person name="Kadowaki T."/>
            <person name="Bork P."/>
            <person name="Aranda M."/>
            <person name="Bao R."/>
            <person name="Beermann A."/>
            <person name="Berns N."/>
            <person name="Bolognesi R."/>
            <person name="Bonneton F."/>
            <person name="Bopp D."/>
            <person name="Brown S.J."/>
            <person name="Bucher G."/>
            <person name="Butts T."/>
            <person name="Chaumot A."/>
            <person name="Denell R.E."/>
            <person name="Ferrier D.E."/>
            <person name="Friedrich M."/>
            <person name="Gordon C.M."/>
            <person name="Jindra M."/>
            <person name="Klingler M."/>
            <person name="Lan Q."/>
            <person name="Lattorff H.M."/>
            <person name="Laudet V."/>
            <person name="von Levetsow C."/>
            <person name="Liu Z."/>
            <person name="Lutz R."/>
            <person name="Lynch J.A."/>
            <person name="da Fonseca R.N."/>
            <person name="Posnien N."/>
            <person name="Reuter R."/>
            <person name="Roth S."/>
            <person name="Savard J."/>
            <person name="Schinko J.B."/>
            <person name="Schmitt C."/>
            <person name="Schoppmeier M."/>
            <person name="Schroder R."/>
            <person name="Shippy T.D."/>
            <person name="Simonnet F."/>
            <person name="Marques-Souza H."/>
            <person name="Tautz D."/>
            <person name="Tomoyasu Y."/>
            <person name="Trauner J."/>
            <person name="Van der Zee M."/>
            <person name="Vervoort M."/>
            <person name="Wittkopp N."/>
            <person name="Wimmer E.A."/>
            <person name="Yang X."/>
            <person name="Jones A.K."/>
            <person name="Sattelle D.B."/>
            <person name="Ebert P.R."/>
            <person name="Nelson D."/>
            <person name="Scott J.G."/>
            <person name="Beeman R.W."/>
            <person name="Muthukrishnan S."/>
            <person name="Kramer K.J."/>
            <person name="Arakane Y."/>
            <person name="Beeman R.W."/>
            <person name="Zhu Q."/>
            <person name="Hogenkamp D."/>
            <person name="Dixit R."/>
            <person name="Oppert B."/>
            <person name="Jiang H."/>
            <person name="Zou Z."/>
            <person name="Marshall J."/>
            <person name="Elpidina E."/>
            <person name="Vinokurov K."/>
            <person name="Oppert C."/>
            <person name="Zou Z."/>
            <person name="Evans J."/>
            <person name="Lu Z."/>
            <person name="Zhao P."/>
            <person name="Sumathipala N."/>
            <person name="Altincicek B."/>
            <person name="Vilcinskas A."/>
            <person name="Williams M."/>
            <person name="Hultmark D."/>
            <person name="Hetru C."/>
            <person name="Jiang H."/>
            <person name="Grimmelikhuijzen C.J."/>
            <person name="Hauser F."/>
            <person name="Cazzamali G."/>
            <person name="Williamson M."/>
            <person name="Park Y."/>
            <person name="Li B."/>
            <person name="Tanaka Y."/>
            <person name="Predel R."/>
            <person name="Neupert S."/>
            <person name="Schachtner J."/>
            <person name="Verleyen P."/>
            <person name="Raible F."/>
            <person name="Bork P."/>
            <person name="Friedrich M."/>
            <person name="Walden K.K."/>
            <person name="Robertson H.M."/>
            <person name="Angeli S."/>
            <person name="Foret S."/>
            <person name="Bucher G."/>
            <person name="Schuetz S."/>
            <person name="Maleszka R."/>
            <person name="Wimmer E.A."/>
            <person name="Beeman R.W."/>
            <person name="Lorenzen M."/>
            <person name="Tomoyasu Y."/>
            <person name="Miller S.C."/>
            <person name="Grossmann D."/>
            <person name="Bucher G."/>
        </authorList>
    </citation>
    <scope>NUCLEOTIDE SEQUENCE [LARGE SCALE GENOMIC DNA]</scope>
    <source>
        <strain evidence="2 3">Georgia GA2</strain>
    </source>
</reference>
<proteinExistence type="predicted"/>
<feature type="compositionally biased region" description="Polar residues" evidence="1">
    <location>
        <begin position="45"/>
        <end position="56"/>
    </location>
</feature>
<feature type="region of interest" description="Disordered" evidence="1">
    <location>
        <begin position="68"/>
        <end position="95"/>
    </location>
</feature>
<dbReference type="Proteomes" id="UP000007266">
    <property type="component" value="Unassembled WGS sequence"/>
</dbReference>
<gene>
    <name evidence="2" type="primary">AUGUSTUS-3.0.2_31854</name>
    <name evidence="2" type="ORF">TcasGA2_TC031854</name>
</gene>
<dbReference type="AlphaFoldDB" id="A0A139W8T5"/>
<reference evidence="2 3" key="2">
    <citation type="journal article" date="2010" name="Nucleic Acids Res.">
        <title>BeetleBase in 2010: revisions to provide comprehensive genomic information for Tribolium castaneum.</title>
        <authorList>
            <person name="Kim H.S."/>
            <person name="Murphy T."/>
            <person name="Xia J."/>
            <person name="Caragea D."/>
            <person name="Park Y."/>
            <person name="Beeman R.W."/>
            <person name="Lorenzen M.D."/>
            <person name="Butcher S."/>
            <person name="Manak J.R."/>
            <person name="Brown S.J."/>
        </authorList>
    </citation>
    <scope>NUCLEOTIDE SEQUENCE [LARGE SCALE GENOMIC DNA]</scope>
    <source>
        <strain evidence="2 3">Georgia GA2</strain>
    </source>
</reference>
<feature type="region of interest" description="Disordered" evidence="1">
    <location>
        <begin position="34"/>
        <end position="56"/>
    </location>
</feature>
<dbReference type="EMBL" id="KQ972982">
    <property type="protein sequence ID" value="KXZ75698.1"/>
    <property type="molecule type" value="Genomic_DNA"/>
</dbReference>
<evidence type="ECO:0000313" key="2">
    <source>
        <dbReference type="EMBL" id="KXZ75698.1"/>
    </source>
</evidence>
<accession>A0A139W8T5</accession>
<dbReference type="InParanoid" id="A0A139W8T5"/>
<keyword evidence="3" id="KW-1185">Reference proteome</keyword>
<sequence>MYDSVLRLSVAEDVELVGYADDLAVIGGSSPVPVAGGGKAGLSRPSASNRGASSVGNQAEMLLATGEKEKDQAEGAGRASGSMVDTPKTGPLHSRLNLTSRLLRCSSLSEGSTKKRKYVDSSPSPKTAYNKKESAVAFSAIEAIGNIVKIAEKLNNTIKASYQPKKEIVHMVESINRNTKVFANESIKAWLEEVRWEPVERITYDADAQTDPPQEAEDTKTLRAELEAILKGKGSRNKG</sequence>
<name>A0A139W8T5_TRICA</name>
<protein>
    <submittedName>
        <fullName evidence="2">Uncharacterized protein</fullName>
    </submittedName>
</protein>
<organism evidence="2 3">
    <name type="scientific">Tribolium castaneum</name>
    <name type="common">Red flour beetle</name>
    <dbReference type="NCBI Taxonomy" id="7070"/>
    <lineage>
        <taxon>Eukaryota</taxon>
        <taxon>Metazoa</taxon>
        <taxon>Ecdysozoa</taxon>
        <taxon>Arthropoda</taxon>
        <taxon>Hexapoda</taxon>
        <taxon>Insecta</taxon>
        <taxon>Pterygota</taxon>
        <taxon>Neoptera</taxon>
        <taxon>Endopterygota</taxon>
        <taxon>Coleoptera</taxon>
        <taxon>Polyphaga</taxon>
        <taxon>Cucujiformia</taxon>
        <taxon>Tenebrionidae</taxon>
        <taxon>Tenebrionidae incertae sedis</taxon>
        <taxon>Tribolium</taxon>
    </lineage>
</organism>
<evidence type="ECO:0000256" key="1">
    <source>
        <dbReference type="SAM" id="MobiDB-lite"/>
    </source>
</evidence>